<dbReference type="GeneID" id="301682048"/>
<dbReference type="InterPro" id="IPR029489">
    <property type="entry name" value="OGT/SEC/SPY_C"/>
</dbReference>
<evidence type="ECO:0000313" key="7">
    <source>
        <dbReference type="EMBL" id="GCE93097.1"/>
    </source>
</evidence>
<gene>
    <name evidence="7" type="ORF">NIES46_11460</name>
</gene>
<dbReference type="PANTHER" id="PTHR44835:SF1">
    <property type="entry name" value="PROTEIN O-GLCNAC TRANSFERASE"/>
    <property type="match status" value="1"/>
</dbReference>
<keyword evidence="8" id="KW-1185">Reference proteome</keyword>
<evidence type="ECO:0000256" key="5">
    <source>
        <dbReference type="ARBA" id="ARBA00022803"/>
    </source>
</evidence>
<name>A0A5M3T2L3_LIMPL</name>
<dbReference type="PANTHER" id="PTHR44835">
    <property type="entry name" value="UDP-N-ACETYLGLUCOSAMINE--PEPTIDE N-ACETYLGLUCOSAMINYLTRANSFERASE SPINDLY-RELATED"/>
    <property type="match status" value="1"/>
</dbReference>
<comment type="pathway">
    <text evidence="1">Protein modification; protein glycosylation.</text>
</comment>
<keyword evidence="4" id="KW-0677">Repeat</keyword>
<keyword evidence="3" id="KW-0808">Transferase</keyword>
<evidence type="ECO:0000256" key="1">
    <source>
        <dbReference type="ARBA" id="ARBA00004922"/>
    </source>
</evidence>
<evidence type="ECO:0000256" key="3">
    <source>
        <dbReference type="ARBA" id="ARBA00022679"/>
    </source>
</evidence>
<protein>
    <recommendedName>
        <fullName evidence="6">O-GlcNAc transferase C-terminal domain-containing protein</fullName>
    </recommendedName>
</protein>
<reference evidence="7 8" key="1">
    <citation type="journal article" date="2019" name="J Genomics">
        <title>The Draft Genome of a Hydrogen-producing Cyanobacterium, Arthrospira platensis NIES-46.</title>
        <authorList>
            <person name="Suzuki S."/>
            <person name="Yamaguchi H."/>
            <person name="Kawachi M."/>
        </authorList>
    </citation>
    <scope>NUCLEOTIDE SEQUENCE [LARGE SCALE GENOMIC DNA]</scope>
    <source>
        <strain evidence="7 8">NIES-46</strain>
    </source>
</reference>
<accession>A0A5M3T2L3</accession>
<evidence type="ECO:0000259" key="6">
    <source>
        <dbReference type="Pfam" id="PF13844"/>
    </source>
</evidence>
<proteinExistence type="predicted"/>
<keyword evidence="2" id="KW-0328">Glycosyltransferase</keyword>
<dbReference type="EMBL" id="BIMW01000061">
    <property type="protein sequence ID" value="GCE93097.1"/>
    <property type="molecule type" value="Genomic_DNA"/>
</dbReference>
<dbReference type="InterPro" id="IPR027417">
    <property type="entry name" value="P-loop_NTPase"/>
</dbReference>
<evidence type="ECO:0000256" key="2">
    <source>
        <dbReference type="ARBA" id="ARBA00022676"/>
    </source>
</evidence>
<dbReference type="InterPro" id="IPR051939">
    <property type="entry name" value="Glycosyltr_41/O-GlcNAc_trsf"/>
</dbReference>
<keyword evidence="5" id="KW-0802">TPR repeat</keyword>
<dbReference type="Proteomes" id="UP000326169">
    <property type="component" value="Unassembled WGS sequence"/>
</dbReference>
<evidence type="ECO:0000313" key="8">
    <source>
        <dbReference type="Proteomes" id="UP000326169"/>
    </source>
</evidence>
<dbReference type="Gene3D" id="3.40.50.2000">
    <property type="entry name" value="Glycogen Phosphorylase B"/>
    <property type="match status" value="1"/>
</dbReference>
<dbReference type="RefSeq" id="WP_043468760.1">
    <property type="nucleotide sequence ID" value="NZ_BIMW01000061.1"/>
</dbReference>
<sequence>MSLTNISALIITGMHRSGTSLTASFLAAMGVDLGSHLLKGDYANPKGYFEDVEILTFQRQLLASCCRANETGFPDWGWTDSEWLNQYKITSYLTMAEQLIASRTTPGKIWGWKDPRTTLLLDFWHQIIPESYYILVYRYPWDVMDSILRLNIPFFQLHPESCLKIWRYYNLHLLDFYRRHSHQCILVHINSFIQHPEILVNLLNSKLGLADIPAGARVLQSIYNPQILKSLPEDHPVVKLLFQVSSSNYFEVLENLDAVADLPSQFSREPLLQKAASLEKMIVQLYQKLIEQQLHPNSAKFFSLVCQTVKDYQNHIDSEFPLTKLREYRQKIAEFWLTAESLKDCYHNHLGKSHKILVNSGIKYEPLTDHEQNFFQGILSQFNQEPSHPSNSLRYLLVLMLYKPAYQFLINYDAMALPRWFINDFLEFILELPEVFQTSEDIEIYTDYISHILQITEQKVSDESVSRLWLDIAKYLGDLFNFMPLYFAEKNLKQLAITRANILAILMEKAGHKLDIDLPPRPANRSKIRLGILKSNFDGTSETFTTIPVFEFLNPEKFEVIVYVLNQTQTPMEKYCKNIVYKWVELPQVIREQVAVILDDNLDILFVGSILTTAAQPIILLALHRLARIQATYFASPMTTGIKNMDYYISGTLTEPTDAASHYKEKLVLIPGTGFAFNYSWEPRDINREITRQKLGIPEEAIIFASGANFFKIIPNLRDTWAKILGSVPNSVLLLYPFGSSWSKIYATIPFIHNLHRRFQVYNVAASRLILLNNLPNRAEVKAVLKLADVYLDSYPFAGANSLVDPLEVALPTVTWEGNYLRSRQGTALMKELELWDFIADDELTYIRLSVSLGNSAEFREQTRQKIQQKMPPYGLPNFLNSRSYSAQMEIAFSQLWQDYQS</sequence>
<dbReference type="Pfam" id="PF13469">
    <property type="entry name" value="Sulfotransfer_3"/>
    <property type="match status" value="1"/>
</dbReference>
<dbReference type="Gene3D" id="3.40.50.11380">
    <property type="match status" value="1"/>
</dbReference>
<feature type="domain" description="O-GlcNAc transferase C-terminal" evidence="6">
    <location>
        <begin position="691"/>
        <end position="872"/>
    </location>
</feature>
<dbReference type="Pfam" id="PF13844">
    <property type="entry name" value="Glyco_transf_41"/>
    <property type="match status" value="2"/>
</dbReference>
<organism evidence="7 8">
    <name type="scientific">Limnospira platensis NIES-46</name>
    <dbReference type="NCBI Taxonomy" id="1236695"/>
    <lineage>
        <taxon>Bacteria</taxon>
        <taxon>Bacillati</taxon>
        <taxon>Cyanobacteriota</taxon>
        <taxon>Cyanophyceae</taxon>
        <taxon>Oscillatoriophycideae</taxon>
        <taxon>Oscillatoriales</taxon>
        <taxon>Sirenicapillariaceae</taxon>
        <taxon>Limnospira</taxon>
    </lineage>
</organism>
<evidence type="ECO:0000256" key="4">
    <source>
        <dbReference type="ARBA" id="ARBA00022737"/>
    </source>
</evidence>
<feature type="domain" description="O-GlcNAc transferase C-terminal" evidence="6">
    <location>
        <begin position="512"/>
        <end position="675"/>
    </location>
</feature>
<comment type="caution">
    <text evidence="7">The sequence shown here is derived from an EMBL/GenBank/DDBJ whole genome shotgun (WGS) entry which is preliminary data.</text>
</comment>
<dbReference type="SUPFAM" id="SSF52540">
    <property type="entry name" value="P-loop containing nucleoside triphosphate hydrolases"/>
    <property type="match status" value="1"/>
</dbReference>
<dbReference type="Gene3D" id="3.40.50.300">
    <property type="entry name" value="P-loop containing nucleotide triphosphate hydrolases"/>
    <property type="match status" value="1"/>
</dbReference>